<dbReference type="PANTHER" id="PTHR11161">
    <property type="entry name" value="O-ACYLTRANSFERASE"/>
    <property type="match status" value="1"/>
</dbReference>
<accession>A0A8S4G5U9</accession>
<feature type="transmembrane region" description="Helical" evidence="1">
    <location>
        <begin position="762"/>
        <end position="784"/>
    </location>
</feature>
<evidence type="ECO:0000256" key="1">
    <source>
        <dbReference type="SAM" id="Phobius"/>
    </source>
</evidence>
<organism evidence="4 5">
    <name type="scientific">Plutella xylostella</name>
    <name type="common">Diamondback moth</name>
    <name type="synonym">Plutella maculipennis</name>
    <dbReference type="NCBI Taxonomy" id="51655"/>
    <lineage>
        <taxon>Eukaryota</taxon>
        <taxon>Metazoa</taxon>
        <taxon>Ecdysozoa</taxon>
        <taxon>Arthropoda</taxon>
        <taxon>Hexapoda</taxon>
        <taxon>Insecta</taxon>
        <taxon>Pterygota</taxon>
        <taxon>Neoptera</taxon>
        <taxon>Endopterygota</taxon>
        <taxon>Lepidoptera</taxon>
        <taxon>Glossata</taxon>
        <taxon>Ditrysia</taxon>
        <taxon>Yponomeutoidea</taxon>
        <taxon>Plutellidae</taxon>
        <taxon>Plutella</taxon>
    </lineage>
</organism>
<feature type="transmembrane region" description="Helical" evidence="1">
    <location>
        <begin position="836"/>
        <end position="857"/>
    </location>
</feature>
<keyword evidence="5" id="KW-1185">Reference proteome</keyword>
<dbReference type="Proteomes" id="UP000653454">
    <property type="component" value="Unassembled WGS sequence"/>
</dbReference>
<evidence type="ECO:0000259" key="3">
    <source>
        <dbReference type="SMART" id="SM00703"/>
    </source>
</evidence>
<evidence type="ECO:0000313" key="4">
    <source>
        <dbReference type="EMBL" id="CAG9135870.1"/>
    </source>
</evidence>
<feature type="chain" id="PRO_5035873066" evidence="2">
    <location>
        <begin position="21"/>
        <end position="876"/>
    </location>
</feature>
<dbReference type="SMART" id="SM00703">
    <property type="entry name" value="NRF"/>
    <property type="match status" value="1"/>
</dbReference>
<keyword evidence="1" id="KW-0472">Membrane</keyword>
<dbReference type="InterPro" id="IPR052728">
    <property type="entry name" value="O2_lipid_transport_reg"/>
</dbReference>
<proteinExistence type="predicted"/>
<comment type="caution">
    <text evidence="4">The sequence shown here is derived from an EMBL/GenBank/DDBJ whole genome shotgun (WGS) entry which is preliminary data.</text>
</comment>
<name>A0A8S4G5U9_PLUXY</name>
<evidence type="ECO:0000313" key="5">
    <source>
        <dbReference type="Proteomes" id="UP000653454"/>
    </source>
</evidence>
<keyword evidence="1" id="KW-1133">Transmembrane helix</keyword>
<feature type="transmembrane region" description="Helical" evidence="1">
    <location>
        <begin position="270"/>
        <end position="292"/>
    </location>
</feature>
<dbReference type="AlphaFoldDB" id="A0A8S4G5U9"/>
<gene>
    <name evidence="4" type="ORF">PLXY2_LOCUS14123</name>
</gene>
<sequence length="876" mass="99289">MTIAIQIFVCVLFFASFVCGEISTENAAGLFKSNARSKTKNLRARAQVFDDFFNVYDPTFLAVVWPKLKNGVHLNIEPQCWDHLSRFYKDLLDGKPWAYTVVDSSGRYEAGVFEGNRFWTGSKHECFNLDKTYSKDKNESSQRLRDKEIPQSVFRKEKYFDSSPEGDWHNAAQTNEVTEQLKVNSISPFSLSFSTIKVALNITKLAMVKSYDITMGMCFPKTCKSTDIQAIFDFSIMVTDHLRNNKTVPRAVQVTSVRPVEENYDVQDDAVALVLIFFTISLIVVALIATAVDYELIRLRSKQFRTMSFDIQKIDPNSSLRATEANNSYNNTIEVHKKRPYKVPEVVMPKKENETLTINNINNSNLNLVTVKKLMKIDKKAPAATVDVAAADDMNQHSCIRCGKYRKQCGVSPRKLDNLPACPRMKYNNSFGSLSTEPMIKCKRNDFFKTILRCFSLRYSWRRICNRNLTNRNLSAIHGLKVISTFWMIFVHVTLTVFYVSENGDDVNKRSTTYNILATGTLAFDTLFFVSGILSSYHFFYLKSRYTIEELVSFGGRFGHILQFICFVSNRAVRLLPPYAYTIFLGSVLARVSHRTSLFDLPDGDHTTCDRYWWRNLLYINNFYKEEEQCLQISWFLSLETQLHALGTLLLCFAPGRGCAGALAICVAMATVAADVIAAWRDRMLVWTGSYAAYATLVERPWARVTPYFIGVMTGWLVNKLEGKLMISRFKSTCLWTISLIIFPAVLARPFFAFHLGVFDGALSAVAHGLWTAALTWPVLVLTSKCSKFSRRLFDNSPVAALSRLSYCMLLLNGILARHLLLSVESAVSMDVTSLWSYYTGTTVLTIAGSFLLSLLVETPCCSLLRRLSDCANVNT</sequence>
<keyword evidence="1" id="KW-0812">Transmembrane</keyword>
<feature type="domain" description="Nose resistant-to-fluoxetine protein N-terminal" evidence="3">
    <location>
        <begin position="77"/>
        <end position="256"/>
    </location>
</feature>
<protein>
    <submittedName>
        <fullName evidence="4">(diamondback moth) hypothetical protein</fullName>
    </submittedName>
</protein>
<evidence type="ECO:0000256" key="2">
    <source>
        <dbReference type="SAM" id="SignalP"/>
    </source>
</evidence>
<reference evidence="4" key="1">
    <citation type="submission" date="2020-11" db="EMBL/GenBank/DDBJ databases">
        <authorList>
            <person name="Whiteford S."/>
        </authorList>
    </citation>
    <scope>NUCLEOTIDE SEQUENCE</scope>
</reference>
<feature type="transmembrane region" description="Helical" evidence="1">
    <location>
        <begin position="659"/>
        <end position="681"/>
    </location>
</feature>
<dbReference type="PANTHER" id="PTHR11161:SF72">
    <property type="entry name" value="FI21449P1"/>
    <property type="match status" value="1"/>
</dbReference>
<feature type="transmembrane region" description="Helical" evidence="1">
    <location>
        <begin position="733"/>
        <end position="756"/>
    </location>
</feature>
<dbReference type="Pfam" id="PF20146">
    <property type="entry name" value="NRF"/>
    <property type="match status" value="1"/>
</dbReference>
<feature type="transmembrane region" description="Helical" evidence="1">
    <location>
        <begin position="701"/>
        <end position="721"/>
    </location>
</feature>
<feature type="transmembrane region" description="Helical" evidence="1">
    <location>
        <begin position="482"/>
        <end position="501"/>
    </location>
</feature>
<dbReference type="EMBL" id="CAJHNJ030000117">
    <property type="protein sequence ID" value="CAG9135870.1"/>
    <property type="molecule type" value="Genomic_DNA"/>
</dbReference>
<feature type="transmembrane region" description="Helical" evidence="1">
    <location>
        <begin position="513"/>
        <end position="535"/>
    </location>
</feature>
<keyword evidence="2" id="KW-0732">Signal</keyword>
<dbReference type="InterPro" id="IPR006621">
    <property type="entry name" value="Nose-resist-to-fluoxetine_N"/>
</dbReference>
<feature type="signal peptide" evidence="2">
    <location>
        <begin position="1"/>
        <end position="20"/>
    </location>
</feature>
<feature type="transmembrane region" description="Helical" evidence="1">
    <location>
        <begin position="805"/>
        <end position="824"/>
    </location>
</feature>